<dbReference type="OrthoDB" id="3338687at2"/>
<gene>
    <name evidence="2" type="ORF">AMETH_5606</name>
</gene>
<dbReference type="GO" id="GO:0005737">
    <property type="term" value="C:cytoplasm"/>
    <property type="evidence" value="ECO:0007669"/>
    <property type="project" value="TreeGrafter"/>
</dbReference>
<dbReference type="InterPro" id="IPR036291">
    <property type="entry name" value="NAD(P)-bd_dom_sf"/>
</dbReference>
<dbReference type="SUPFAM" id="SSF51735">
    <property type="entry name" value="NAD(P)-binding Rossmann-fold domains"/>
    <property type="match status" value="1"/>
</dbReference>
<evidence type="ECO:0000259" key="1">
    <source>
        <dbReference type="Pfam" id="PF01370"/>
    </source>
</evidence>
<sequence length="358" mass="38507">MKVVVTGASGSIGTAFLRAAARRPGWEVVGLARRIPDARPPYDGAQWIDCDLDSDTAPDVVPKVFAGADAVVHLAWAIHPGADEPPRNRTNIEGSQEILAAVAEAGVPQLVCASSVAAYTPAPRWTRVDEDWPRTGVPGSAYSRDKARLERLVELFARQHPDVRVAVFRPCAVAQYDSGAQLARWTLSPLLPAALIGNRLLPVPLWSGLRAQVVHADDVADAICRMLDQRAEGAFNLAAEPILGVNDLAELFGGFRVPVPRRLVTTLALPTWRLGLQPMHPGWLTLADKAPLVDTTRARAHLGWEPRHDAKEALAELVAGMRDGSGTGSGPLAPRGAESWLERLAGIRLGRPSRQTQA</sequence>
<protein>
    <submittedName>
        <fullName evidence="2">Nucleoside-diphosphate-sugar epimerase</fullName>
    </submittedName>
</protein>
<dbReference type="PANTHER" id="PTHR48079:SF6">
    <property type="entry name" value="NAD(P)-BINDING DOMAIN-CONTAINING PROTEIN-RELATED"/>
    <property type="match status" value="1"/>
</dbReference>
<feature type="domain" description="NAD-dependent epimerase/dehydratase" evidence="1">
    <location>
        <begin position="3"/>
        <end position="237"/>
    </location>
</feature>
<accession>A0A076MYH2</accession>
<dbReference type="InterPro" id="IPR001509">
    <property type="entry name" value="Epimerase_deHydtase"/>
</dbReference>
<dbReference type="PANTHER" id="PTHR48079">
    <property type="entry name" value="PROTEIN YEEZ"/>
    <property type="match status" value="1"/>
</dbReference>
<dbReference type="eggNOG" id="COG0451">
    <property type="taxonomic scope" value="Bacteria"/>
</dbReference>
<dbReference type="STRING" id="1068978.AMETH_5606"/>
<evidence type="ECO:0000313" key="2">
    <source>
        <dbReference type="EMBL" id="AIJ25698.1"/>
    </source>
</evidence>
<dbReference type="AlphaFoldDB" id="A0A076MYH2"/>
<dbReference type="HOGENOM" id="CLU_007383_0_0_11"/>
<dbReference type="RefSeq" id="WP_017984536.1">
    <property type="nucleotide sequence ID" value="NZ_AQUL01000001.1"/>
</dbReference>
<organism evidence="2 3">
    <name type="scientific">Amycolatopsis methanolica 239</name>
    <dbReference type="NCBI Taxonomy" id="1068978"/>
    <lineage>
        <taxon>Bacteria</taxon>
        <taxon>Bacillati</taxon>
        <taxon>Actinomycetota</taxon>
        <taxon>Actinomycetes</taxon>
        <taxon>Pseudonocardiales</taxon>
        <taxon>Pseudonocardiaceae</taxon>
        <taxon>Amycolatopsis</taxon>
        <taxon>Amycolatopsis methanolica group</taxon>
    </lineage>
</organism>
<dbReference type="PATRIC" id="fig|1068978.7.peg.6023"/>
<keyword evidence="3" id="KW-1185">Reference proteome</keyword>
<dbReference type="GO" id="GO:0004029">
    <property type="term" value="F:aldehyde dehydrogenase (NAD+) activity"/>
    <property type="evidence" value="ECO:0007669"/>
    <property type="project" value="TreeGrafter"/>
</dbReference>
<reference evidence="2 3" key="1">
    <citation type="submission" date="2014-07" db="EMBL/GenBank/DDBJ databases">
        <title>Whole Genome Sequence of the Amycolatopsis methanolica 239.</title>
        <authorList>
            <person name="Tang B."/>
        </authorList>
    </citation>
    <scope>NUCLEOTIDE SEQUENCE [LARGE SCALE GENOMIC DNA]</scope>
    <source>
        <strain evidence="2 3">239</strain>
    </source>
</reference>
<dbReference type="Proteomes" id="UP000062973">
    <property type="component" value="Chromosome"/>
</dbReference>
<dbReference type="Pfam" id="PF01370">
    <property type="entry name" value="Epimerase"/>
    <property type="match status" value="1"/>
</dbReference>
<proteinExistence type="predicted"/>
<dbReference type="InterPro" id="IPR051783">
    <property type="entry name" value="NAD(P)-dependent_oxidoreduct"/>
</dbReference>
<name>A0A076MYH2_AMYME</name>
<evidence type="ECO:0000313" key="3">
    <source>
        <dbReference type="Proteomes" id="UP000062973"/>
    </source>
</evidence>
<dbReference type="Gene3D" id="3.40.50.720">
    <property type="entry name" value="NAD(P)-binding Rossmann-like Domain"/>
    <property type="match status" value="1"/>
</dbReference>
<dbReference type="KEGG" id="amq:AMETH_5606"/>
<dbReference type="EMBL" id="CP009110">
    <property type="protein sequence ID" value="AIJ25698.1"/>
    <property type="molecule type" value="Genomic_DNA"/>
</dbReference>